<evidence type="ECO:0000313" key="6">
    <source>
        <dbReference type="Proteomes" id="UP000295391"/>
    </source>
</evidence>
<dbReference type="GO" id="GO:0097367">
    <property type="term" value="F:carbohydrate derivative binding"/>
    <property type="evidence" value="ECO:0007669"/>
    <property type="project" value="InterPro"/>
</dbReference>
<protein>
    <submittedName>
        <fullName evidence="5">RpiR family transcriptional regulator</fullName>
    </submittedName>
</protein>
<dbReference type="CDD" id="cd05013">
    <property type="entry name" value="SIS_RpiR"/>
    <property type="match status" value="1"/>
</dbReference>
<dbReference type="EMBL" id="SNYR01000004">
    <property type="protein sequence ID" value="TDQ60497.1"/>
    <property type="molecule type" value="Genomic_DNA"/>
</dbReference>
<dbReference type="Proteomes" id="UP000295391">
    <property type="component" value="Unassembled WGS sequence"/>
</dbReference>
<evidence type="ECO:0000256" key="1">
    <source>
        <dbReference type="ARBA" id="ARBA00023015"/>
    </source>
</evidence>
<reference evidence="5 6" key="1">
    <citation type="submission" date="2019-03" db="EMBL/GenBank/DDBJ databases">
        <title>Genomic Encyclopedia of Type Strains, Phase III (KMG-III): the genomes of soil and plant-associated and newly described type strains.</title>
        <authorList>
            <person name="Whitman W."/>
        </authorList>
    </citation>
    <scope>NUCLEOTIDE SEQUENCE [LARGE SCALE GENOMIC DNA]</scope>
    <source>
        <strain evidence="5 6">CGMCC 1.7002</strain>
    </source>
</reference>
<dbReference type="SUPFAM" id="SSF53697">
    <property type="entry name" value="SIS domain"/>
    <property type="match status" value="1"/>
</dbReference>
<evidence type="ECO:0000256" key="2">
    <source>
        <dbReference type="ARBA" id="ARBA00023125"/>
    </source>
</evidence>
<dbReference type="Gene3D" id="3.40.50.10490">
    <property type="entry name" value="Glucose-6-phosphate isomerase like protein, domain 1"/>
    <property type="match status" value="1"/>
</dbReference>
<keyword evidence="6" id="KW-1185">Reference proteome</keyword>
<organism evidence="5 6">
    <name type="scientific">Maritalea mobilis</name>
    <dbReference type="NCBI Taxonomy" id="483324"/>
    <lineage>
        <taxon>Bacteria</taxon>
        <taxon>Pseudomonadati</taxon>
        <taxon>Pseudomonadota</taxon>
        <taxon>Alphaproteobacteria</taxon>
        <taxon>Hyphomicrobiales</taxon>
        <taxon>Devosiaceae</taxon>
        <taxon>Maritalea</taxon>
    </lineage>
</organism>
<dbReference type="InterPro" id="IPR046348">
    <property type="entry name" value="SIS_dom_sf"/>
</dbReference>
<dbReference type="Pfam" id="PF01418">
    <property type="entry name" value="HTH_6"/>
    <property type="match status" value="1"/>
</dbReference>
<dbReference type="InterPro" id="IPR047640">
    <property type="entry name" value="RpiR-like"/>
</dbReference>
<keyword evidence="2" id="KW-0238">DNA-binding</keyword>
<dbReference type="Gene3D" id="1.10.10.10">
    <property type="entry name" value="Winged helix-like DNA-binding domain superfamily/Winged helix DNA-binding domain"/>
    <property type="match status" value="1"/>
</dbReference>
<dbReference type="InterPro" id="IPR036388">
    <property type="entry name" value="WH-like_DNA-bd_sf"/>
</dbReference>
<keyword evidence="3" id="KW-0804">Transcription</keyword>
<dbReference type="RefSeq" id="WP_133573983.1">
    <property type="nucleotide sequence ID" value="NZ_SNYR01000004.1"/>
</dbReference>
<dbReference type="GO" id="GO:0003677">
    <property type="term" value="F:DNA binding"/>
    <property type="evidence" value="ECO:0007669"/>
    <property type="project" value="UniProtKB-KW"/>
</dbReference>
<dbReference type="Pfam" id="PF01380">
    <property type="entry name" value="SIS"/>
    <property type="match status" value="1"/>
</dbReference>
<dbReference type="InterPro" id="IPR009057">
    <property type="entry name" value="Homeodomain-like_sf"/>
</dbReference>
<evidence type="ECO:0000259" key="4">
    <source>
        <dbReference type="PROSITE" id="PS51071"/>
    </source>
</evidence>
<dbReference type="SUPFAM" id="SSF46689">
    <property type="entry name" value="Homeodomain-like"/>
    <property type="match status" value="1"/>
</dbReference>
<dbReference type="GO" id="GO:1901135">
    <property type="term" value="P:carbohydrate derivative metabolic process"/>
    <property type="evidence" value="ECO:0007669"/>
    <property type="project" value="InterPro"/>
</dbReference>
<dbReference type="InterPro" id="IPR035472">
    <property type="entry name" value="RpiR-like_SIS"/>
</dbReference>
<proteinExistence type="predicted"/>
<sequence length="285" mass="32499">MTVRVQLAEKADEFTANERKLSSAILADYPFAGLAPIQVLAEKTNVSAPTISRFVTKLGYAGFQDFQQQLIAELKEGQKSPVDLHPTRRQVEGDDYLKGFFQRAEQLLQETCEMISASQFERVCAMLSDDKRGLYLIGGRMSDPIVQYLSRHLRQYRANVFHLPSDPEVWPEYLLRMRPKDILVTIDFRRYQKSLAELAQKAVHDQGARLVLVTDKWMSPISKDAQEVLPVPIDSGTVWDSYAAALALVEAIVARVTETNWDQTRNRIEAWDAARLNFEGRKHDQ</sequence>
<dbReference type="InterPro" id="IPR000281">
    <property type="entry name" value="HTH_RpiR"/>
</dbReference>
<feature type="domain" description="HTH rpiR-type" evidence="4">
    <location>
        <begin position="1"/>
        <end position="77"/>
    </location>
</feature>
<dbReference type="PANTHER" id="PTHR30514">
    <property type="entry name" value="GLUCOKINASE"/>
    <property type="match status" value="1"/>
</dbReference>
<dbReference type="InterPro" id="IPR001347">
    <property type="entry name" value="SIS_dom"/>
</dbReference>
<comment type="caution">
    <text evidence="5">The sequence shown here is derived from an EMBL/GenBank/DDBJ whole genome shotgun (WGS) entry which is preliminary data.</text>
</comment>
<name>A0A4R6VGL9_9HYPH</name>
<evidence type="ECO:0000256" key="3">
    <source>
        <dbReference type="ARBA" id="ARBA00023163"/>
    </source>
</evidence>
<keyword evidence="1" id="KW-0805">Transcription regulation</keyword>
<dbReference type="AlphaFoldDB" id="A0A4R6VGL9"/>
<gene>
    <name evidence="5" type="ORF">ATL17_3386</name>
</gene>
<dbReference type="OrthoDB" id="3574600at2"/>
<dbReference type="PANTHER" id="PTHR30514:SF18">
    <property type="entry name" value="RPIR-FAMILY TRANSCRIPTIONAL REGULATOR"/>
    <property type="match status" value="1"/>
</dbReference>
<dbReference type="GO" id="GO:0003700">
    <property type="term" value="F:DNA-binding transcription factor activity"/>
    <property type="evidence" value="ECO:0007669"/>
    <property type="project" value="InterPro"/>
</dbReference>
<dbReference type="PROSITE" id="PS51071">
    <property type="entry name" value="HTH_RPIR"/>
    <property type="match status" value="1"/>
</dbReference>
<accession>A0A4R6VGL9</accession>
<evidence type="ECO:0000313" key="5">
    <source>
        <dbReference type="EMBL" id="TDQ60497.1"/>
    </source>
</evidence>